<accession>A0A179G459</accession>
<protein>
    <submittedName>
        <fullName evidence="1">F-box-like domain-containing protein</fullName>
    </submittedName>
</protein>
<reference evidence="1 2" key="1">
    <citation type="journal article" date="2016" name="PLoS Pathog.">
        <title>Biosynthesis of antibiotic leucinostatins in bio-control fungus Purpureocillium lilacinum and their inhibition on phytophthora revealed by genome mining.</title>
        <authorList>
            <person name="Wang G."/>
            <person name="Liu Z."/>
            <person name="Lin R."/>
            <person name="Li E."/>
            <person name="Mao Z."/>
            <person name="Ling J."/>
            <person name="Yang Y."/>
            <person name="Yin W.B."/>
            <person name="Xie B."/>
        </authorList>
    </citation>
    <scope>NUCLEOTIDE SEQUENCE [LARGE SCALE GENOMIC DNA]</scope>
    <source>
        <strain evidence="1">170</strain>
    </source>
</reference>
<dbReference type="Proteomes" id="UP000078397">
    <property type="component" value="Unassembled WGS sequence"/>
</dbReference>
<dbReference type="KEGG" id="pchm:VFPPC_15091"/>
<dbReference type="GeneID" id="28856838"/>
<dbReference type="OrthoDB" id="6365676at2759"/>
<proteinExistence type="predicted"/>
<name>A0A179G459_METCM</name>
<evidence type="ECO:0000313" key="2">
    <source>
        <dbReference type="Proteomes" id="UP000078397"/>
    </source>
</evidence>
<gene>
    <name evidence="1" type="ORF">VFPPC_15091</name>
</gene>
<organism evidence="1 2">
    <name type="scientific">Pochonia chlamydosporia 170</name>
    <dbReference type="NCBI Taxonomy" id="1380566"/>
    <lineage>
        <taxon>Eukaryota</taxon>
        <taxon>Fungi</taxon>
        <taxon>Dikarya</taxon>
        <taxon>Ascomycota</taxon>
        <taxon>Pezizomycotina</taxon>
        <taxon>Sordariomycetes</taxon>
        <taxon>Hypocreomycetidae</taxon>
        <taxon>Hypocreales</taxon>
        <taxon>Clavicipitaceae</taxon>
        <taxon>Pochonia</taxon>
    </lineage>
</organism>
<comment type="caution">
    <text evidence="1">The sequence shown here is derived from an EMBL/GenBank/DDBJ whole genome shotgun (WGS) entry which is preliminary data.</text>
</comment>
<sequence length="317" mass="36609">MEHARLPLELILHITDCLLPSKTHVILPPRHISTKTLLSLTTVCRATYKHASRLLRQHCVHIDTSQRLATYLLCMPRLVPTLPPILSLSSITSLYLAPFGASLDDLPTAEWVRELFTHVGDSLRRLVIHMPFSSLDPLDDHLSVRKTLREGFERLSKVEEFTCLGEYPSLSVPDAHTDVWRLWPELKRLALFGVPLDNHWLWWDIATLPELRHVVLAQPQRVDVADIKDEYFHKLPRGDARLERKIRIVLMDVAWTMGALRTGRWKEVDPGARMEVETYQVPRPFYGDESEGELVTEWVRRGALDGMLWEWKGDRVS</sequence>
<dbReference type="RefSeq" id="XP_018148351.1">
    <property type="nucleotide sequence ID" value="XM_018292844.1"/>
</dbReference>
<evidence type="ECO:0000313" key="1">
    <source>
        <dbReference type="EMBL" id="OAQ72268.1"/>
    </source>
</evidence>
<dbReference type="EMBL" id="LSBJ02000001">
    <property type="protein sequence ID" value="OAQ72268.1"/>
    <property type="molecule type" value="Genomic_DNA"/>
</dbReference>
<keyword evidence="2" id="KW-1185">Reference proteome</keyword>
<dbReference type="AlphaFoldDB" id="A0A179G459"/>